<organism evidence="1 2">
    <name type="scientific">Tegillarca granosa</name>
    <name type="common">Malaysian cockle</name>
    <name type="synonym">Anadara granosa</name>
    <dbReference type="NCBI Taxonomy" id="220873"/>
    <lineage>
        <taxon>Eukaryota</taxon>
        <taxon>Metazoa</taxon>
        <taxon>Spiralia</taxon>
        <taxon>Lophotrochozoa</taxon>
        <taxon>Mollusca</taxon>
        <taxon>Bivalvia</taxon>
        <taxon>Autobranchia</taxon>
        <taxon>Pteriomorphia</taxon>
        <taxon>Arcoida</taxon>
        <taxon>Arcoidea</taxon>
        <taxon>Arcidae</taxon>
        <taxon>Tegillarca</taxon>
    </lineage>
</organism>
<evidence type="ECO:0000313" key="1">
    <source>
        <dbReference type="EMBL" id="KAJ8301288.1"/>
    </source>
</evidence>
<dbReference type="Gene3D" id="3.60.10.10">
    <property type="entry name" value="Endonuclease/exonuclease/phosphatase"/>
    <property type="match status" value="1"/>
</dbReference>
<protein>
    <recommendedName>
        <fullName evidence="3">Endonuclease/exonuclease/phosphatase domain-containing protein</fullName>
    </recommendedName>
</protein>
<accession>A0ABQ9EDD6</accession>
<dbReference type="PANTHER" id="PTHR12121">
    <property type="entry name" value="CARBON CATABOLITE REPRESSOR PROTEIN 4"/>
    <property type="match status" value="1"/>
</dbReference>
<name>A0ABQ9EDD6_TEGGR</name>
<gene>
    <name evidence="1" type="ORF">KUTeg_020275</name>
</gene>
<reference evidence="1 2" key="1">
    <citation type="submission" date="2022-12" db="EMBL/GenBank/DDBJ databases">
        <title>Chromosome-level genome of Tegillarca granosa.</title>
        <authorList>
            <person name="Kim J."/>
        </authorList>
    </citation>
    <scope>NUCLEOTIDE SEQUENCE [LARGE SCALE GENOMIC DNA]</scope>
    <source>
        <strain evidence="1">Teg-2019</strain>
        <tissue evidence="1">Adductor muscle</tissue>
    </source>
</reference>
<dbReference type="PANTHER" id="PTHR12121:SF36">
    <property type="entry name" value="ENDONUCLEASE_EXONUCLEASE_PHOSPHATASE DOMAIN-CONTAINING PROTEIN"/>
    <property type="match status" value="1"/>
</dbReference>
<dbReference type="EMBL" id="JARBDR010000918">
    <property type="protein sequence ID" value="KAJ8301288.1"/>
    <property type="molecule type" value="Genomic_DNA"/>
</dbReference>
<sequence length="125" mass="14031">MVTRLKYKFCDHEIVIANTHLVWGNEYIPDVRYLQMGLAIKILNDYVNESCHSYILCGDFNSLPTSAAYKLATSGGKIGKDDISNIMKETNDVDKTMLTTMVDVLSKLSLNLPLESSYAYILVSN</sequence>
<dbReference type="SUPFAM" id="SSF56219">
    <property type="entry name" value="DNase I-like"/>
    <property type="match status" value="1"/>
</dbReference>
<dbReference type="Proteomes" id="UP001217089">
    <property type="component" value="Unassembled WGS sequence"/>
</dbReference>
<proteinExistence type="predicted"/>
<keyword evidence="2" id="KW-1185">Reference proteome</keyword>
<dbReference type="InterPro" id="IPR050410">
    <property type="entry name" value="CCR4/nocturin_mRNA_transcr"/>
</dbReference>
<dbReference type="InterPro" id="IPR036691">
    <property type="entry name" value="Endo/exonu/phosph_ase_sf"/>
</dbReference>
<comment type="caution">
    <text evidence="1">The sequence shown here is derived from an EMBL/GenBank/DDBJ whole genome shotgun (WGS) entry which is preliminary data.</text>
</comment>
<evidence type="ECO:0000313" key="2">
    <source>
        <dbReference type="Proteomes" id="UP001217089"/>
    </source>
</evidence>
<evidence type="ECO:0008006" key="3">
    <source>
        <dbReference type="Google" id="ProtNLM"/>
    </source>
</evidence>